<sequence>MVNIIWLLMLLAGIIVAGFNGHIEVVTKASLEAAQTAVNLAFELIGLMAMWLGLLKIAEEAGLVALLARLLRPFTRYLFPEIPRDHPAIGSIIMNLSANILGLGNAATPFGLKAMQELQTLNPRPGEATPAMCTFLGLNTGCLTLIPATIIGIRAAASSTDPTIIVGPTILATGFSMITAVVGDRLLRRFYNGRRG</sequence>
<dbReference type="PATRIC" id="fig|1122241.3.peg.840"/>
<proteinExistence type="predicted"/>
<accession>A0A151AZD2</accession>
<feature type="transmembrane region" description="Helical" evidence="1">
    <location>
        <begin position="44"/>
        <end position="68"/>
    </location>
</feature>
<dbReference type="Pfam" id="PF07670">
    <property type="entry name" value="Gate"/>
    <property type="match status" value="1"/>
</dbReference>
<gene>
    <name evidence="3" type="primary">spmA</name>
    <name evidence="3" type="ORF">MOMUL_07970</name>
</gene>
<feature type="transmembrane region" description="Helical" evidence="1">
    <location>
        <begin position="163"/>
        <end position="187"/>
    </location>
</feature>
<feature type="transmembrane region" description="Helical" evidence="1">
    <location>
        <begin position="88"/>
        <end position="112"/>
    </location>
</feature>
<evidence type="ECO:0000313" key="4">
    <source>
        <dbReference type="Proteomes" id="UP000075670"/>
    </source>
</evidence>
<keyword evidence="4" id="KW-1185">Reference proteome</keyword>
<comment type="caution">
    <text evidence="3">The sequence shown here is derived from an EMBL/GenBank/DDBJ whole genome shotgun (WGS) entry which is preliminary data.</text>
</comment>
<keyword evidence="1" id="KW-0472">Membrane</keyword>
<dbReference type="AlphaFoldDB" id="A0A151AZD2"/>
<feature type="transmembrane region" description="Helical" evidence="1">
    <location>
        <begin position="6"/>
        <end position="23"/>
    </location>
</feature>
<reference evidence="3 4" key="1">
    <citation type="submission" date="2016-02" db="EMBL/GenBank/DDBJ databases">
        <title>Genome sequence of Moorella mulderi DSM 14980.</title>
        <authorList>
            <person name="Poehlein A."/>
            <person name="Daniel R."/>
        </authorList>
    </citation>
    <scope>NUCLEOTIDE SEQUENCE [LARGE SCALE GENOMIC DNA]</scope>
    <source>
        <strain evidence="3 4">DSM 14980</strain>
    </source>
</reference>
<evidence type="ECO:0000256" key="1">
    <source>
        <dbReference type="SAM" id="Phobius"/>
    </source>
</evidence>
<dbReference type="EMBL" id="LTBC01000002">
    <property type="protein sequence ID" value="KYH33019.1"/>
    <property type="molecule type" value="Genomic_DNA"/>
</dbReference>
<dbReference type="Proteomes" id="UP000075670">
    <property type="component" value="Unassembled WGS sequence"/>
</dbReference>
<evidence type="ECO:0000259" key="2">
    <source>
        <dbReference type="Pfam" id="PF07670"/>
    </source>
</evidence>
<organism evidence="3 4">
    <name type="scientific">Moorella mulderi DSM 14980</name>
    <dbReference type="NCBI Taxonomy" id="1122241"/>
    <lineage>
        <taxon>Bacteria</taxon>
        <taxon>Bacillati</taxon>
        <taxon>Bacillota</taxon>
        <taxon>Clostridia</taxon>
        <taxon>Neomoorellales</taxon>
        <taxon>Neomoorellaceae</taxon>
        <taxon>Neomoorella</taxon>
    </lineage>
</organism>
<name>A0A151AZD2_9FIRM</name>
<dbReference type="InterPro" id="IPR011642">
    <property type="entry name" value="Gate_dom"/>
</dbReference>
<protein>
    <submittedName>
        <fullName evidence="3">Spore maturation protein A</fullName>
    </submittedName>
</protein>
<keyword evidence="1" id="KW-0812">Transmembrane</keyword>
<dbReference type="RefSeq" id="WP_062281793.1">
    <property type="nucleotide sequence ID" value="NZ_LTBC01000002.1"/>
</dbReference>
<feature type="transmembrane region" description="Helical" evidence="1">
    <location>
        <begin position="133"/>
        <end position="157"/>
    </location>
</feature>
<evidence type="ECO:0000313" key="3">
    <source>
        <dbReference type="EMBL" id="KYH33019.1"/>
    </source>
</evidence>
<feature type="domain" description="Nucleoside transporter/FeoB GTPase Gate" evidence="2">
    <location>
        <begin position="42"/>
        <end position="155"/>
    </location>
</feature>
<keyword evidence="1" id="KW-1133">Transmembrane helix</keyword>